<protein>
    <submittedName>
        <fullName evidence="1">Predicted protein</fullName>
    </submittedName>
</protein>
<dbReference type="EMBL" id="GL636498">
    <property type="protein sequence ID" value="EFW16143.1"/>
    <property type="molecule type" value="Genomic_DNA"/>
</dbReference>
<evidence type="ECO:0000313" key="1">
    <source>
        <dbReference type="EMBL" id="EFW16143.1"/>
    </source>
</evidence>
<accession>E9DBJ1</accession>
<keyword evidence="2" id="KW-1185">Reference proteome</keyword>
<proteinExistence type="predicted"/>
<dbReference type="VEuPathDB" id="FungiDB:CPSG_07193"/>
<organism evidence="2">
    <name type="scientific">Coccidioides posadasii (strain RMSCC 757 / Silveira)</name>
    <name type="common">Valley fever fungus</name>
    <dbReference type="NCBI Taxonomy" id="443226"/>
    <lineage>
        <taxon>Eukaryota</taxon>
        <taxon>Fungi</taxon>
        <taxon>Dikarya</taxon>
        <taxon>Ascomycota</taxon>
        <taxon>Pezizomycotina</taxon>
        <taxon>Eurotiomycetes</taxon>
        <taxon>Eurotiomycetidae</taxon>
        <taxon>Onygenales</taxon>
        <taxon>Onygenaceae</taxon>
        <taxon>Coccidioides</taxon>
    </lineage>
</organism>
<reference evidence="2" key="2">
    <citation type="submission" date="2010-03" db="EMBL/GenBank/DDBJ databases">
        <title>The genome sequence of Coccidioides posadasii strain Silveira.</title>
        <authorList>
            <consortium name="The Broad Institute Genome Sequencing Center for Infectious Disease"/>
            <person name="Neafsey D."/>
            <person name="Orbach M."/>
            <person name="Henn M.R."/>
            <person name="Cole G.T."/>
            <person name="Galgiani J."/>
            <person name="Gardner M.J."/>
            <person name="Kirkland T.N."/>
            <person name="Taylor J.W."/>
            <person name="Young S.K."/>
            <person name="Zeng Q."/>
            <person name="Koehrsen M."/>
            <person name="Alvarado L."/>
            <person name="Berlin A."/>
            <person name="Borenstein D."/>
            <person name="Chapman S.B."/>
            <person name="Chen Z."/>
            <person name="Engels R."/>
            <person name="Freedman E."/>
            <person name="Gellesch M."/>
            <person name="Goldberg J."/>
            <person name="Griggs A."/>
            <person name="Gujja S."/>
            <person name="Heilman E."/>
            <person name="Heiman D."/>
            <person name="Howarth C."/>
            <person name="Jen D."/>
            <person name="Larson L."/>
            <person name="Mehta T."/>
            <person name="Neiman D."/>
            <person name="Park D."/>
            <person name="Pearson M."/>
            <person name="Richards J."/>
            <person name="Roberts A."/>
            <person name="Saif S."/>
            <person name="Shea T."/>
            <person name="Shenoy N."/>
            <person name="Sisk P."/>
            <person name="Stolte C."/>
            <person name="Sykes S."/>
            <person name="Walk T."/>
            <person name="White J."/>
            <person name="Yandava C."/>
            <person name="Haas B."/>
            <person name="Nusbaum C."/>
            <person name="Birren B."/>
        </authorList>
    </citation>
    <scope>NUCLEOTIDE SEQUENCE [LARGE SCALE GENOMIC DNA]</scope>
    <source>
        <strain evidence="2">RMSCC 757 / Silveira</strain>
    </source>
</reference>
<dbReference type="HOGENOM" id="CLU_2468896_0_0_1"/>
<dbReference type="Proteomes" id="UP000002497">
    <property type="component" value="Unassembled WGS sequence"/>
</dbReference>
<gene>
    <name evidence="1" type="ORF">CPSG_07193</name>
</gene>
<sequence>MAREVLPKSDWCIAAKLENGAGTDLEMRFQRYLEAQLTGVELFRWPTFYLGPRKDAEGIVGALVSELSLLDATAGTLHVPFAHRTIAS</sequence>
<evidence type="ECO:0000313" key="2">
    <source>
        <dbReference type="Proteomes" id="UP000002497"/>
    </source>
</evidence>
<dbReference type="AlphaFoldDB" id="E9DBJ1"/>
<reference evidence="2" key="1">
    <citation type="journal article" date="2010" name="Genome Res.">
        <title>Population genomic sequencing of Coccidioides fungi reveals recent hybridization and transposon control.</title>
        <authorList>
            <person name="Neafsey D.E."/>
            <person name="Barker B.M."/>
            <person name="Sharpton T.J."/>
            <person name="Stajich J.E."/>
            <person name="Park D.J."/>
            <person name="Whiston E."/>
            <person name="Hung C.-Y."/>
            <person name="McMahan C."/>
            <person name="White J."/>
            <person name="Sykes S."/>
            <person name="Heiman D."/>
            <person name="Young S."/>
            <person name="Zeng Q."/>
            <person name="Abouelleil A."/>
            <person name="Aftuck L."/>
            <person name="Bessette D."/>
            <person name="Brown A."/>
            <person name="FitzGerald M."/>
            <person name="Lui A."/>
            <person name="Macdonald J.P."/>
            <person name="Priest M."/>
            <person name="Orbach M.J."/>
            <person name="Galgiani J.N."/>
            <person name="Kirkland T.N."/>
            <person name="Cole G.T."/>
            <person name="Birren B.W."/>
            <person name="Henn M.R."/>
            <person name="Taylor J.W."/>
            <person name="Rounsley S.D."/>
        </authorList>
    </citation>
    <scope>NUCLEOTIDE SEQUENCE [LARGE SCALE GENOMIC DNA]</scope>
    <source>
        <strain evidence="2">RMSCC 757 / Silveira</strain>
    </source>
</reference>
<name>E9DBJ1_COCPS</name>